<protein>
    <submittedName>
        <fullName evidence="2">Uncharacterized protein</fullName>
    </submittedName>
</protein>
<name>A0A379LLV5_9GAMM</name>
<gene>
    <name evidence="2" type="ORF">NCTC10526_01223</name>
</gene>
<evidence type="ECO:0000313" key="3">
    <source>
        <dbReference type="Proteomes" id="UP000254123"/>
    </source>
</evidence>
<feature type="transmembrane region" description="Helical" evidence="1">
    <location>
        <begin position="7"/>
        <end position="29"/>
    </location>
</feature>
<dbReference type="RefSeq" id="WP_028858071.1">
    <property type="nucleotide sequence ID" value="NZ_CAJHAQ010000001.1"/>
</dbReference>
<organism evidence="2 3">
    <name type="scientific">Psychrobacter phenylpyruvicus</name>
    <dbReference type="NCBI Taxonomy" id="29432"/>
    <lineage>
        <taxon>Bacteria</taxon>
        <taxon>Pseudomonadati</taxon>
        <taxon>Pseudomonadota</taxon>
        <taxon>Gammaproteobacteria</taxon>
        <taxon>Moraxellales</taxon>
        <taxon>Moraxellaceae</taxon>
        <taxon>Psychrobacter</taxon>
    </lineage>
</organism>
<sequence>MQDDSTMGCLAVVMNIILFFITGTISYNLVEPHSFFGVLFFLIVWSIVHFIGQYVMAFLLAGLLVVLGRS</sequence>
<keyword evidence="1" id="KW-1133">Transmembrane helix</keyword>
<reference evidence="2 3" key="1">
    <citation type="submission" date="2018-06" db="EMBL/GenBank/DDBJ databases">
        <authorList>
            <consortium name="Pathogen Informatics"/>
            <person name="Doyle S."/>
        </authorList>
    </citation>
    <scope>NUCLEOTIDE SEQUENCE [LARGE SCALE GENOMIC DNA]</scope>
    <source>
        <strain evidence="2 3">NCTC10526</strain>
    </source>
</reference>
<evidence type="ECO:0000256" key="1">
    <source>
        <dbReference type="SAM" id="Phobius"/>
    </source>
</evidence>
<dbReference type="AlphaFoldDB" id="A0A379LLV5"/>
<feature type="transmembrane region" description="Helical" evidence="1">
    <location>
        <begin position="35"/>
        <end position="67"/>
    </location>
</feature>
<dbReference type="Proteomes" id="UP000254123">
    <property type="component" value="Unassembled WGS sequence"/>
</dbReference>
<evidence type="ECO:0000313" key="2">
    <source>
        <dbReference type="EMBL" id="SUD90877.1"/>
    </source>
</evidence>
<accession>A0A379LLV5</accession>
<keyword evidence="1" id="KW-0472">Membrane</keyword>
<dbReference type="STRING" id="1123034.GCA_000685805_00401"/>
<keyword evidence="3" id="KW-1185">Reference proteome</keyword>
<dbReference type="EMBL" id="UGVC01000001">
    <property type="protein sequence ID" value="SUD90877.1"/>
    <property type="molecule type" value="Genomic_DNA"/>
</dbReference>
<keyword evidence="1" id="KW-0812">Transmembrane</keyword>
<proteinExistence type="predicted"/>